<dbReference type="EMBL" id="CP114014">
    <property type="protein sequence ID" value="XAY03991.1"/>
    <property type="molecule type" value="Genomic_DNA"/>
</dbReference>
<dbReference type="AlphaFoldDB" id="A0AAU7AQS6"/>
<dbReference type="Gene3D" id="3.30.460.40">
    <property type="match status" value="1"/>
</dbReference>
<evidence type="ECO:0008006" key="2">
    <source>
        <dbReference type="Google" id="ProtNLM"/>
    </source>
</evidence>
<dbReference type="InterPro" id="IPR039498">
    <property type="entry name" value="NTP_transf_5"/>
</dbReference>
<dbReference type="KEGG" id="parq:DSM112329_00817"/>
<dbReference type="Pfam" id="PF14907">
    <property type="entry name" value="NTP_transf_5"/>
    <property type="match status" value="1"/>
</dbReference>
<evidence type="ECO:0000313" key="1">
    <source>
        <dbReference type="EMBL" id="XAY03991.1"/>
    </source>
</evidence>
<sequence>MPSAWAPKPPEELPLPTPAQLDLLRAALLPAPAAARAWARWGERGLRLGTTDRASRRLLGQLHHNHRAAGVGPEDVARLRASGHRTFAHNTTVLRASLPAVQLLEQAGMPVVLLKGAAVLALTGGIGRRPITDVDVLVPEHEGRRAIDLLLQAGWRSHSEGPPRADSSCHGWNFVDGDGGSLDLHWWCYRTAGSDAGVIRDARSAQLLGTPVTVPSPADLLLTTVVNGFGPLQAAPVRWIADSVVLLGLEADAVDWDTLVARARERDVTLPAAEGLEYLATRFGAPVPPATLTALRATPVALRTRLYHRSVMSPPRRAPVLVPELEAHRRRRLHDPEHTPWDFPRHFAQQAGAGTVRHLIWRSLTGALRPGDRR</sequence>
<gene>
    <name evidence="1" type="ORF">DSM112329_00817</name>
</gene>
<name>A0AAU7AQS6_9ACTN</name>
<proteinExistence type="predicted"/>
<protein>
    <recommendedName>
        <fullName evidence="2">Nucleotidyltransferase family protein</fullName>
    </recommendedName>
</protein>
<reference evidence="1" key="1">
    <citation type="submission" date="2022-12" db="EMBL/GenBank/DDBJ databases">
        <title>Paraconexibacter alkalitolerans sp. nov. and Baekduia alba sp. nov., isolated from soil and emended description of the genera Paraconexibacter (Chun et al., 2020) and Baekduia (An et al., 2020).</title>
        <authorList>
            <person name="Vieira S."/>
            <person name="Huber K.J."/>
            <person name="Geppert A."/>
            <person name="Wolf J."/>
            <person name="Neumann-Schaal M."/>
            <person name="Muesken M."/>
            <person name="Overmann J."/>
        </authorList>
    </citation>
    <scope>NUCLEOTIDE SEQUENCE</scope>
    <source>
        <strain evidence="1">AEG42_29</strain>
    </source>
</reference>
<accession>A0AAU7AQS6</accession>
<organism evidence="1">
    <name type="scientific">Paraconexibacter sp. AEG42_29</name>
    <dbReference type="NCBI Taxonomy" id="2997339"/>
    <lineage>
        <taxon>Bacteria</taxon>
        <taxon>Bacillati</taxon>
        <taxon>Actinomycetota</taxon>
        <taxon>Thermoleophilia</taxon>
        <taxon>Solirubrobacterales</taxon>
        <taxon>Paraconexibacteraceae</taxon>
        <taxon>Paraconexibacter</taxon>
    </lineage>
</organism>